<gene>
    <name evidence="2" type="ORF">FXB38_14120</name>
</gene>
<dbReference type="PANTHER" id="PTHR35567">
    <property type="entry name" value="MALATE DEHYDROGENASE (AFU_ORTHOLOGUE AFUA_2G13800)"/>
    <property type="match status" value="1"/>
</dbReference>
<accession>A0A5S4WS66</accession>
<dbReference type="EMBL" id="VSSR01000021">
    <property type="protein sequence ID" value="TYL84798.1"/>
    <property type="molecule type" value="Genomic_DNA"/>
</dbReference>
<dbReference type="RefSeq" id="WP_148751446.1">
    <property type="nucleotide sequence ID" value="NZ_VSSR01000021.1"/>
</dbReference>
<evidence type="ECO:0000313" key="2">
    <source>
        <dbReference type="EMBL" id="TYL84798.1"/>
    </source>
</evidence>
<reference evidence="2 3" key="1">
    <citation type="submission" date="2019-08" db="EMBL/GenBank/DDBJ databases">
        <title>Bradyrhizobium hipponensis sp. nov., a rhizobium isolated from a Lupinus angustifolius root nodule in Tunisia.</title>
        <authorList>
            <person name="Off K."/>
            <person name="Rejili M."/>
            <person name="Mars M."/>
            <person name="Brachmann A."/>
            <person name="Marin M."/>
        </authorList>
    </citation>
    <scope>NUCLEOTIDE SEQUENCE [LARGE SCALE GENOMIC DNA]</scope>
    <source>
        <strain evidence="2 3">CTAW11</strain>
    </source>
</reference>
<dbReference type="PANTHER" id="PTHR35567:SF1">
    <property type="entry name" value="CONSERVED FUNGAL PROTEIN (AFU_ORTHOLOGUE AFUA_1G14230)"/>
    <property type="match status" value="1"/>
</dbReference>
<dbReference type="Proteomes" id="UP000324853">
    <property type="component" value="Unassembled WGS sequence"/>
</dbReference>
<protein>
    <submittedName>
        <fullName evidence="2">DUF3455 domain-containing protein</fullName>
    </submittedName>
</protein>
<feature type="chain" id="PRO_5024338898" evidence="1">
    <location>
        <begin position="22"/>
        <end position="166"/>
    </location>
</feature>
<name>A0A5S4WS66_9BRAD</name>
<evidence type="ECO:0000256" key="1">
    <source>
        <dbReference type="SAM" id="SignalP"/>
    </source>
</evidence>
<organism evidence="2 3">
    <name type="scientific">Bradyrhizobium cytisi</name>
    <dbReference type="NCBI Taxonomy" id="515489"/>
    <lineage>
        <taxon>Bacteria</taxon>
        <taxon>Pseudomonadati</taxon>
        <taxon>Pseudomonadota</taxon>
        <taxon>Alphaproteobacteria</taxon>
        <taxon>Hyphomicrobiales</taxon>
        <taxon>Nitrobacteraceae</taxon>
        <taxon>Bradyrhizobium</taxon>
    </lineage>
</organism>
<keyword evidence="1" id="KW-0732">Signal</keyword>
<dbReference type="Pfam" id="PF11937">
    <property type="entry name" value="DUF3455"/>
    <property type="match status" value="1"/>
</dbReference>
<evidence type="ECO:0000313" key="3">
    <source>
        <dbReference type="Proteomes" id="UP000324853"/>
    </source>
</evidence>
<sequence>MPTLKSVVLAILALTSASAFAADALPDAIAAPGESVVLSVHAEGAQVYECKAGTDGKLAWAFREPIATLFADGKTIGRHYAGPNWELADSSAVGGKATGNAPGATAADIPWLKLDVTARRGSGVLTPVTTVQRINTHGGKLDGACDKAGEFRSAPYSAEYVFLKKG</sequence>
<dbReference type="OrthoDB" id="193535at2"/>
<keyword evidence="3" id="KW-1185">Reference proteome</keyword>
<proteinExistence type="predicted"/>
<dbReference type="AlphaFoldDB" id="A0A5S4WS66"/>
<feature type="signal peptide" evidence="1">
    <location>
        <begin position="1"/>
        <end position="21"/>
    </location>
</feature>
<dbReference type="InterPro" id="IPR021851">
    <property type="entry name" value="DUF3455"/>
</dbReference>
<comment type="caution">
    <text evidence="2">The sequence shown here is derived from an EMBL/GenBank/DDBJ whole genome shotgun (WGS) entry which is preliminary data.</text>
</comment>